<dbReference type="Proteomes" id="UP001472677">
    <property type="component" value="Unassembled WGS sequence"/>
</dbReference>
<evidence type="ECO:0000313" key="2">
    <source>
        <dbReference type="Proteomes" id="UP001472677"/>
    </source>
</evidence>
<name>A0ABR2EAH7_9ROSI</name>
<accession>A0ABR2EAH7</accession>
<evidence type="ECO:0000313" key="1">
    <source>
        <dbReference type="EMBL" id="KAK8556422.1"/>
    </source>
</evidence>
<dbReference type="EMBL" id="JBBPBM010000017">
    <property type="protein sequence ID" value="KAK8556422.1"/>
    <property type="molecule type" value="Genomic_DNA"/>
</dbReference>
<comment type="caution">
    <text evidence="1">The sequence shown here is derived from an EMBL/GenBank/DDBJ whole genome shotgun (WGS) entry which is preliminary data.</text>
</comment>
<reference evidence="1 2" key="1">
    <citation type="journal article" date="2024" name="G3 (Bethesda)">
        <title>Genome assembly of Hibiscus sabdariffa L. provides insights into metabolisms of medicinal natural products.</title>
        <authorList>
            <person name="Kim T."/>
        </authorList>
    </citation>
    <scope>NUCLEOTIDE SEQUENCE [LARGE SCALE GENOMIC DNA]</scope>
    <source>
        <strain evidence="1">TK-2024</strain>
        <tissue evidence="1">Old leaves</tissue>
    </source>
</reference>
<gene>
    <name evidence="1" type="ORF">V6N12_002824</name>
</gene>
<sequence length="121" mass="13806">MGTKQCWGAFNQADGIANENNAPKEAMEVEARECLEVCNVACLFFKATDREVYKRFVELEFELGVLNKKKFEKQVSIPALESRISKLEVDLANGIHNSTNGVELQNARVSLWKKIRKDERE</sequence>
<proteinExistence type="predicted"/>
<keyword evidence="2" id="KW-1185">Reference proteome</keyword>
<protein>
    <submittedName>
        <fullName evidence="1">Uncharacterized protein</fullName>
    </submittedName>
</protein>
<organism evidence="1 2">
    <name type="scientific">Hibiscus sabdariffa</name>
    <name type="common">roselle</name>
    <dbReference type="NCBI Taxonomy" id="183260"/>
    <lineage>
        <taxon>Eukaryota</taxon>
        <taxon>Viridiplantae</taxon>
        <taxon>Streptophyta</taxon>
        <taxon>Embryophyta</taxon>
        <taxon>Tracheophyta</taxon>
        <taxon>Spermatophyta</taxon>
        <taxon>Magnoliopsida</taxon>
        <taxon>eudicotyledons</taxon>
        <taxon>Gunneridae</taxon>
        <taxon>Pentapetalae</taxon>
        <taxon>rosids</taxon>
        <taxon>malvids</taxon>
        <taxon>Malvales</taxon>
        <taxon>Malvaceae</taxon>
        <taxon>Malvoideae</taxon>
        <taxon>Hibiscus</taxon>
    </lineage>
</organism>